<gene>
    <name evidence="6" type="primary">LOC101511316</name>
</gene>
<dbReference type="PANTHER" id="PTHR33836">
    <property type="entry name" value="LOW-TEMPERATURE-INDUCED 65 KDA PROTEIN-RELATED"/>
    <property type="match status" value="1"/>
</dbReference>
<feature type="compositionally biased region" description="Low complexity" evidence="1">
    <location>
        <begin position="440"/>
        <end position="458"/>
    </location>
</feature>
<feature type="compositionally biased region" description="Basic and acidic residues" evidence="1">
    <location>
        <begin position="463"/>
        <end position="477"/>
    </location>
</feature>
<feature type="compositionally biased region" description="Basic and acidic residues" evidence="1">
    <location>
        <begin position="29"/>
        <end position="42"/>
    </location>
</feature>
<evidence type="ECO:0000259" key="3">
    <source>
        <dbReference type="Pfam" id="PF23402"/>
    </source>
</evidence>
<feature type="compositionally biased region" description="Polar residues" evidence="1">
    <location>
        <begin position="535"/>
        <end position="556"/>
    </location>
</feature>
<feature type="domain" description="LTI65/LTI78 NYQTKV repeat" evidence="3">
    <location>
        <begin position="149"/>
        <end position="209"/>
    </location>
</feature>
<dbReference type="InterPro" id="IPR057058">
    <property type="entry name" value="LTI65_LTI78_NYQTKV"/>
</dbReference>
<dbReference type="GO" id="GO:0006950">
    <property type="term" value="P:response to stress"/>
    <property type="evidence" value="ECO:0007669"/>
    <property type="project" value="TreeGrafter"/>
</dbReference>
<feature type="region of interest" description="Disordered" evidence="1">
    <location>
        <begin position="620"/>
        <end position="645"/>
    </location>
</feature>
<dbReference type="InterPro" id="IPR056605">
    <property type="entry name" value="LTI65_LTI78_N"/>
</dbReference>
<dbReference type="OrthoDB" id="1931597at2759"/>
<dbReference type="KEGG" id="cam:101511316"/>
<feature type="compositionally biased region" description="Basic and acidic residues" evidence="1">
    <location>
        <begin position="344"/>
        <end position="354"/>
    </location>
</feature>
<dbReference type="InterPro" id="IPR037491">
    <property type="entry name" value="LTI78/LTI65"/>
</dbReference>
<feature type="compositionally biased region" description="Basic and acidic residues" evidence="1">
    <location>
        <begin position="714"/>
        <end position="746"/>
    </location>
</feature>
<dbReference type="RefSeq" id="XP_004515723.2">
    <property type="nucleotide sequence ID" value="XM_004515666.3"/>
</dbReference>
<evidence type="ECO:0000256" key="1">
    <source>
        <dbReference type="SAM" id="MobiDB-lite"/>
    </source>
</evidence>
<feature type="compositionally biased region" description="Polar residues" evidence="1">
    <location>
        <begin position="234"/>
        <end position="260"/>
    </location>
</feature>
<dbReference type="eggNOG" id="ENOG502QU29">
    <property type="taxonomic scope" value="Eukaryota"/>
</dbReference>
<feature type="region of interest" description="Disordered" evidence="1">
    <location>
        <begin position="209"/>
        <end position="260"/>
    </location>
</feature>
<sequence length="904" mass="101924">MDSRTMQSHAHEHDEHHHPQNFGSQQVAHGKEEHHDGHEKKSVLKKVKAKAKKIKNTLTKHGHQEHGHDQYHYEDQHIPDDHDLDEEDDYDEELVQDPEVHGAPIYDSARVRNVNFGGTRVMREEHDHEARVVVVSPTTTEINQSMQHKVNLERRMNLEEDPHAPGSRLEAYAISNYQTKLTDPTRAGGAEIDITPIKKSIERMSVQNEAKTLPTIDETQYPKPSIGIHHQFPPQLSTETKTPYPSSLPTSTYNQNSPQLSTEIKTQYPKNHDQNLQQHSYPTKTQYPLATSHDQHLPQYPSSHDHFTPNEPKPQHRFATSHDQHLPQYPSSQDQNLPQYPSSHDQHLPHDQHFTPKLQPNEPKPQHHFATSHDQHLPQYPSSHDQHLPQYPSSQDQNLPQYPLTHDQHLPQHFTPNLLPTEPKPQHHFATSHDQHLHQHPSSQNQHLPQHQNQQLPQYPSSQDKHLPQYPSSHDHITPNLLPTEPKLQHSSATSHDHFKQELPNEPKLQHSSNISHHYPSSGSHDQFREELPTQHHSLQHSSNAMKTQYPSSGSHDQFREEFSTNNNQNTFRVEEQPQLHDESNQNNSYTDKIYSATSAIADKAATAKNAVASKLGYDQQGENETYQRTAGETPSNQSSYTEKISSATSAIADKAATAKNAVASKLGYGEQGGNKTNQNQSSYSEKISSATSAVADKAAQAKNTVASKLGVGGKDETSQSERDETSQSERDSKVTSHEEKKKSDRNYSSAVSPAEYGKRIAVSLTDKLTPVSGNVGERVSGGVEQDKGVSMKDYLAEKLRPGVEEKALSDVISESLYEDDEREGSDVVRPKGKVIESEEVKKRLGSWDDEKEKDHEESNKAMVDMVKDVVGSWFGKPGENQTNQGSGEVHQTAGERRLHESSN</sequence>
<organism evidence="5 6">
    <name type="scientific">Cicer arietinum</name>
    <name type="common">Chickpea</name>
    <name type="synonym">Garbanzo</name>
    <dbReference type="NCBI Taxonomy" id="3827"/>
    <lineage>
        <taxon>Eukaryota</taxon>
        <taxon>Viridiplantae</taxon>
        <taxon>Streptophyta</taxon>
        <taxon>Embryophyta</taxon>
        <taxon>Tracheophyta</taxon>
        <taxon>Spermatophyta</taxon>
        <taxon>Magnoliopsida</taxon>
        <taxon>eudicotyledons</taxon>
        <taxon>Gunneridae</taxon>
        <taxon>Pentapetalae</taxon>
        <taxon>rosids</taxon>
        <taxon>fabids</taxon>
        <taxon>Fabales</taxon>
        <taxon>Fabaceae</taxon>
        <taxon>Papilionoideae</taxon>
        <taxon>50 kb inversion clade</taxon>
        <taxon>NPAAA clade</taxon>
        <taxon>Hologalegina</taxon>
        <taxon>IRL clade</taxon>
        <taxon>Cicereae</taxon>
        <taxon>Cicer</taxon>
    </lineage>
</organism>
<evidence type="ECO:0000313" key="5">
    <source>
        <dbReference type="Proteomes" id="UP000087171"/>
    </source>
</evidence>
<reference evidence="6" key="1">
    <citation type="submission" date="2025-08" db="UniProtKB">
        <authorList>
            <consortium name="RefSeq"/>
        </authorList>
    </citation>
    <scope>IDENTIFICATION</scope>
    <source>
        <tissue evidence="6">Etiolated seedlings</tissue>
    </source>
</reference>
<name>A0A1S2Z626_CICAR</name>
<dbReference type="GO" id="GO:0009737">
    <property type="term" value="P:response to abscisic acid"/>
    <property type="evidence" value="ECO:0007669"/>
    <property type="project" value="InterPro"/>
</dbReference>
<evidence type="ECO:0000313" key="6">
    <source>
        <dbReference type="RefSeq" id="XP_004515723.2"/>
    </source>
</evidence>
<dbReference type="Proteomes" id="UP000087171">
    <property type="component" value="Unplaced"/>
</dbReference>
<feature type="compositionally biased region" description="Polar residues" evidence="1">
    <location>
        <begin position="621"/>
        <end position="643"/>
    </location>
</feature>
<feature type="domain" description="LTI65/LTI78 N-terminal" evidence="4">
    <location>
        <begin position="38"/>
        <end position="112"/>
    </location>
</feature>
<proteinExistence type="predicted"/>
<feature type="compositionally biased region" description="Basic and acidic residues" evidence="1">
    <location>
        <begin position="839"/>
        <end position="860"/>
    </location>
</feature>
<feature type="compositionally biased region" description="Polar residues" evidence="1">
    <location>
        <begin position="329"/>
        <end position="343"/>
    </location>
</feature>
<dbReference type="Pfam" id="PF07918">
    <property type="entry name" value="CAP160"/>
    <property type="match status" value="3"/>
</dbReference>
<feature type="compositionally biased region" description="Basic and acidic residues" evidence="1">
    <location>
        <begin position="894"/>
        <end position="904"/>
    </location>
</feature>
<dbReference type="PaxDb" id="3827-XP_004515723.1"/>
<feature type="region of interest" description="Disordered" evidence="1">
    <location>
        <begin position="839"/>
        <end position="904"/>
    </location>
</feature>
<feature type="compositionally biased region" description="Basic and acidic residues" evidence="1">
    <location>
        <begin position="1"/>
        <end position="18"/>
    </location>
</feature>
<feature type="compositionally biased region" description="Basic and acidic residues" evidence="1">
    <location>
        <begin position="495"/>
        <end position="509"/>
    </location>
</feature>
<feature type="domain" description="LTI65/LTI78 PGEED repeat" evidence="2">
    <location>
        <begin position="787"/>
        <end position="817"/>
    </location>
</feature>
<dbReference type="Pfam" id="PF23399">
    <property type="entry name" value="LTI65_PGEED"/>
    <property type="match status" value="1"/>
</dbReference>
<feature type="region of interest" description="Disordered" evidence="1">
    <location>
        <begin position="695"/>
        <end position="757"/>
    </location>
</feature>
<feature type="compositionally biased region" description="Polar residues" evidence="1">
    <location>
        <begin position="391"/>
        <end position="400"/>
    </location>
</feature>
<dbReference type="Pfam" id="PF23403">
    <property type="entry name" value="LTI65_LTI78_N"/>
    <property type="match status" value="1"/>
</dbReference>
<feature type="region of interest" description="Disordered" evidence="1">
    <location>
        <begin position="293"/>
        <end position="561"/>
    </location>
</feature>
<feature type="compositionally biased region" description="Polar residues" evidence="1">
    <location>
        <begin position="510"/>
        <end position="525"/>
    </location>
</feature>
<dbReference type="AlphaFoldDB" id="A0A1S2Z626"/>
<dbReference type="InterPro" id="IPR057059">
    <property type="entry name" value="LTI65/LTI78_PGEED"/>
</dbReference>
<dbReference type="GeneID" id="101511316"/>
<evidence type="ECO:0000259" key="4">
    <source>
        <dbReference type="Pfam" id="PF23403"/>
    </source>
</evidence>
<dbReference type="InterPro" id="IPR012418">
    <property type="entry name" value="CAP160"/>
</dbReference>
<evidence type="ECO:0000259" key="2">
    <source>
        <dbReference type="Pfam" id="PF23399"/>
    </source>
</evidence>
<accession>A0A1S2Z626</accession>
<dbReference type="STRING" id="3827.A0A1S2Z626"/>
<feature type="region of interest" description="Disordered" evidence="1">
    <location>
        <begin position="1"/>
        <end position="49"/>
    </location>
</feature>
<dbReference type="PANTHER" id="PTHR33836:SF1">
    <property type="entry name" value="LOW-TEMPERATURE-INDUCED 65 KDA PROTEIN-RELATED"/>
    <property type="match status" value="1"/>
</dbReference>
<keyword evidence="5" id="KW-1185">Reference proteome</keyword>
<dbReference type="Pfam" id="PF23402">
    <property type="entry name" value="LTI65_LTI78_NYQTKV"/>
    <property type="match status" value="1"/>
</dbReference>
<protein>
    <submittedName>
        <fullName evidence="6">LIM domain-containing protein A-like isoform X1</fullName>
    </submittedName>
</protein>